<sequence length="62" mass="6920">ANGFTNANLELQDPACKASVNSTHYVLETPLTGCQTTVYPIWGSPMALHINSVSIRSIWKWW</sequence>
<dbReference type="Gene3D" id="2.60.40.3210">
    <property type="entry name" value="Zona pellucida, ZP-N domain"/>
    <property type="match status" value="1"/>
</dbReference>
<organism evidence="1">
    <name type="scientific">Tetraodon nigroviridis</name>
    <name type="common">Spotted green pufferfish</name>
    <name type="synonym">Chelonodon nigroviridis</name>
    <dbReference type="NCBI Taxonomy" id="99883"/>
    <lineage>
        <taxon>Eukaryota</taxon>
        <taxon>Metazoa</taxon>
        <taxon>Chordata</taxon>
        <taxon>Craniata</taxon>
        <taxon>Vertebrata</taxon>
        <taxon>Euteleostomi</taxon>
        <taxon>Actinopterygii</taxon>
        <taxon>Neopterygii</taxon>
        <taxon>Teleostei</taxon>
        <taxon>Neoteleostei</taxon>
        <taxon>Acanthomorphata</taxon>
        <taxon>Eupercaria</taxon>
        <taxon>Tetraodontiformes</taxon>
        <taxon>Tetradontoidea</taxon>
        <taxon>Tetraodontidae</taxon>
        <taxon>Tetraodon</taxon>
    </lineage>
</organism>
<dbReference type="OrthoDB" id="8958005at2759"/>
<name>Q4R9R4_TETNG</name>
<dbReference type="AlphaFoldDB" id="Q4R9R4"/>
<accession>Q4R9R4</accession>
<comment type="caution">
    <text evidence="1">The sequence shown here is derived from an EMBL/GenBank/DDBJ whole genome shotgun (WGS) entry which is preliminary data.</text>
</comment>
<dbReference type="KEGG" id="tng:GSTEN00037127G001"/>
<gene>
    <name evidence="1" type="ORF">GSTENG00037127001</name>
</gene>
<evidence type="ECO:0000313" key="1">
    <source>
        <dbReference type="EMBL" id="CAG14869.1"/>
    </source>
</evidence>
<feature type="non-terminal residue" evidence="1">
    <location>
        <position position="1"/>
    </location>
</feature>
<reference evidence="1" key="2">
    <citation type="submission" date="2004-02" db="EMBL/GenBank/DDBJ databases">
        <authorList>
            <consortium name="Genoscope"/>
            <consortium name="Whitehead Institute Centre for Genome Research"/>
        </authorList>
    </citation>
    <scope>NUCLEOTIDE SEQUENCE</scope>
</reference>
<reference evidence="1" key="1">
    <citation type="journal article" date="2004" name="Nature">
        <title>Genome duplication in the teleost fish Tetraodon nigroviridis reveals the early vertebrate proto-karyotype.</title>
        <authorList>
            <person name="Jaillon O."/>
            <person name="Aury J.-M."/>
            <person name="Brunet F."/>
            <person name="Petit J.-L."/>
            <person name="Stange-Thomann N."/>
            <person name="Mauceli E."/>
            <person name="Bouneau L."/>
            <person name="Fischer C."/>
            <person name="Ozouf-Costaz C."/>
            <person name="Bernot A."/>
            <person name="Nicaud S."/>
            <person name="Jaffe D."/>
            <person name="Fisher S."/>
            <person name="Lutfalla G."/>
            <person name="Dossat C."/>
            <person name="Segurens B."/>
            <person name="Dasilva C."/>
            <person name="Salanoubat M."/>
            <person name="Levy M."/>
            <person name="Boudet N."/>
            <person name="Castellano S."/>
            <person name="Anthouard V."/>
            <person name="Jubin C."/>
            <person name="Castelli V."/>
            <person name="Katinka M."/>
            <person name="Vacherie B."/>
            <person name="Biemont C."/>
            <person name="Skalli Z."/>
            <person name="Cattolico L."/>
            <person name="Poulain J."/>
            <person name="De Berardinis V."/>
            <person name="Cruaud C."/>
            <person name="Duprat S."/>
            <person name="Brottier P."/>
            <person name="Coutanceau J.-P."/>
            <person name="Gouzy J."/>
            <person name="Parra G."/>
            <person name="Lardier G."/>
            <person name="Chapple C."/>
            <person name="McKernan K.J."/>
            <person name="McEwan P."/>
            <person name="Bosak S."/>
            <person name="Kellis M."/>
            <person name="Volff J.-N."/>
            <person name="Guigo R."/>
            <person name="Zody M.C."/>
            <person name="Mesirov J."/>
            <person name="Lindblad-Toh K."/>
            <person name="Birren B."/>
            <person name="Nusbaum C."/>
            <person name="Kahn D."/>
            <person name="Robinson-Rechavi M."/>
            <person name="Laudet V."/>
            <person name="Schachter V."/>
            <person name="Quetier F."/>
            <person name="Saurin W."/>
            <person name="Scarpelli C."/>
            <person name="Wincker P."/>
            <person name="Lander E.S."/>
            <person name="Weissenbach J."/>
            <person name="Roest Crollius H."/>
        </authorList>
    </citation>
    <scope>NUCLEOTIDE SEQUENCE [LARGE SCALE GENOMIC DNA]</scope>
</reference>
<protein>
    <submittedName>
        <fullName evidence="1">(spotted green pufferfish) hypothetical protein</fullName>
    </submittedName>
</protein>
<dbReference type="EMBL" id="CAAE01025501">
    <property type="protein sequence ID" value="CAG14869.1"/>
    <property type="molecule type" value="Genomic_DNA"/>
</dbReference>
<proteinExistence type="predicted"/>